<keyword evidence="4" id="KW-1185">Reference proteome</keyword>
<dbReference type="InterPro" id="IPR011989">
    <property type="entry name" value="ARM-like"/>
</dbReference>
<dbReference type="GO" id="GO:0032040">
    <property type="term" value="C:small-subunit processome"/>
    <property type="evidence" value="ECO:0007669"/>
    <property type="project" value="TreeGrafter"/>
</dbReference>
<evidence type="ECO:0000256" key="1">
    <source>
        <dbReference type="SAM" id="MobiDB-lite"/>
    </source>
</evidence>
<evidence type="ECO:0000313" key="3">
    <source>
        <dbReference type="EMBL" id="KAJ8381935.1"/>
    </source>
</evidence>
<dbReference type="InterPro" id="IPR052575">
    <property type="entry name" value="SSU_processome_comp_20"/>
</dbReference>
<evidence type="ECO:0000259" key="2">
    <source>
        <dbReference type="Pfam" id="PF07539"/>
    </source>
</evidence>
<sequence length="980" mass="111676">MKTKSSYHKSENTFRFLTFSERLANVNIDVIHRIDRTGSYDEEVETYFFEGLTKWRDLNLTENFTTFLKEVIHKSQSFNLLVFHQQSIVESLKTHLRVRGSLAYQPLLDLVVQLARDLQADFYPHFQDFFLIITSMLETQDTELLEWAFTCLSYLYKYLWRLMVKDISQMYCLYSTLLAHKKDHIRSFAAESFAFLMRKVPDLDGLLTCMFQDLADHSQKAEGVGQLLFQMCKGVRNMFHSCAHKALSVAMRKLGPSGEGGVSLPMTAVGEALDHMAEVAANNIDKEHLMVLWECLEGCLMEVLQKLESEGEGSQASEHMERLLHIYHTLVEHRGGAKVTRPESVCETLIRLIQAPRLSSSCQLLLLQVTSSLLLAENVSMPDVLIQELLNKVFRSGRDQDIILPFAKGMFGMKQFEQLLLPSLLQYLEQMFGSEDPVTRQLALELLTSLILAKAEPPSDGSMAFEKYPPRLHRLSESTEGKQPVSVPLYILSLLDRPKDEAIGDLSHLWAALVVLPHIRPLESGRVIPMVTALIDRLLDDVEAGALGNGGLFVARQALSTLLSFKESAEVLVLVPVERVRSIIQKFPTDLSALLLGDLYYTRLSLNGCSAHLSHDAMLELYQMLHSNLSSNVSKIRLLTLRILTHFEAEIPKQTEGEDSVDTQTVFRLCLQAELVPATLHDYREKLLHLRKLRHDLVQSSLPQGPFQQVPLRYLIGMLFINFSPLWDPVIELVVTHANGMENKDFWSVYHEHLEMVAVLAERELREEDDDDEDKDREAALAPTPDRDVVQSGDLGVLFLQQLDQACSPNERTDFTNFRFLLWKAMVKFPDRVEPRSRELSPLLLRFIGKEFYPADLLVAPTQSLRKTDGTTTKSERPREEELESREEEEEREPAEVSKQAGRKTPRRAAAKQLIAHLKVFSKFTNPRSLYLEPNLHQLYTQLLCHQNQDIQKMALECELTYKDPPHPPLQGKSTAAAGR</sequence>
<dbReference type="OrthoDB" id="360653at2759"/>
<dbReference type="Proteomes" id="UP001152622">
    <property type="component" value="Chromosome 1"/>
</dbReference>
<dbReference type="Pfam" id="PF07539">
    <property type="entry name" value="UTP20_N"/>
    <property type="match status" value="1"/>
</dbReference>
<dbReference type="GO" id="GO:0030686">
    <property type="term" value="C:90S preribosome"/>
    <property type="evidence" value="ECO:0007669"/>
    <property type="project" value="TreeGrafter"/>
</dbReference>
<reference evidence="3" key="1">
    <citation type="journal article" date="2023" name="Science">
        <title>Genome structures resolve the early diversification of teleost fishes.</title>
        <authorList>
            <person name="Parey E."/>
            <person name="Louis A."/>
            <person name="Montfort J."/>
            <person name="Bouchez O."/>
            <person name="Roques C."/>
            <person name="Iampietro C."/>
            <person name="Lluch J."/>
            <person name="Castinel A."/>
            <person name="Donnadieu C."/>
            <person name="Desvignes T."/>
            <person name="Floi Bucao C."/>
            <person name="Jouanno E."/>
            <person name="Wen M."/>
            <person name="Mejri S."/>
            <person name="Dirks R."/>
            <person name="Jansen H."/>
            <person name="Henkel C."/>
            <person name="Chen W.J."/>
            <person name="Zahm M."/>
            <person name="Cabau C."/>
            <person name="Klopp C."/>
            <person name="Thompson A.W."/>
            <person name="Robinson-Rechavi M."/>
            <person name="Braasch I."/>
            <person name="Lecointre G."/>
            <person name="Bobe J."/>
            <person name="Postlethwait J.H."/>
            <person name="Berthelot C."/>
            <person name="Roest Crollius H."/>
            <person name="Guiguen Y."/>
        </authorList>
    </citation>
    <scope>NUCLEOTIDE SEQUENCE</scope>
    <source>
        <strain evidence="3">WJC10195</strain>
    </source>
</reference>
<proteinExistence type="predicted"/>
<organism evidence="3 4">
    <name type="scientific">Synaphobranchus kaupii</name>
    <name type="common">Kaup's arrowtooth eel</name>
    <dbReference type="NCBI Taxonomy" id="118154"/>
    <lineage>
        <taxon>Eukaryota</taxon>
        <taxon>Metazoa</taxon>
        <taxon>Chordata</taxon>
        <taxon>Craniata</taxon>
        <taxon>Vertebrata</taxon>
        <taxon>Euteleostomi</taxon>
        <taxon>Actinopterygii</taxon>
        <taxon>Neopterygii</taxon>
        <taxon>Teleostei</taxon>
        <taxon>Anguilliformes</taxon>
        <taxon>Synaphobranchidae</taxon>
        <taxon>Synaphobranchus</taxon>
    </lineage>
</organism>
<dbReference type="Gene3D" id="1.25.10.10">
    <property type="entry name" value="Leucine-rich Repeat Variant"/>
    <property type="match status" value="1"/>
</dbReference>
<dbReference type="EMBL" id="JAINUF010000001">
    <property type="protein sequence ID" value="KAJ8381935.1"/>
    <property type="molecule type" value="Genomic_DNA"/>
</dbReference>
<feature type="region of interest" description="Disordered" evidence="1">
    <location>
        <begin position="765"/>
        <end position="786"/>
    </location>
</feature>
<dbReference type="PANTHER" id="PTHR17695:SF11">
    <property type="entry name" value="SMALL SUBUNIT PROCESSOME COMPONENT 20 HOMOLOG"/>
    <property type="match status" value="1"/>
</dbReference>
<dbReference type="InterPro" id="IPR011430">
    <property type="entry name" value="UTP20_N"/>
</dbReference>
<protein>
    <recommendedName>
        <fullName evidence="2">U3 small nucleolar RNA-associated protein 20 N-terminal domain-containing protein</fullName>
    </recommendedName>
</protein>
<dbReference type="AlphaFoldDB" id="A0A9Q1GD18"/>
<dbReference type="SUPFAM" id="SSF48371">
    <property type="entry name" value="ARM repeat"/>
    <property type="match status" value="1"/>
</dbReference>
<dbReference type="InterPro" id="IPR016024">
    <property type="entry name" value="ARM-type_fold"/>
</dbReference>
<feature type="compositionally biased region" description="Acidic residues" evidence="1">
    <location>
        <begin position="881"/>
        <end position="893"/>
    </location>
</feature>
<name>A0A9Q1GD18_SYNKA</name>
<accession>A0A9Q1GD18</accession>
<comment type="caution">
    <text evidence="3">The sequence shown here is derived from an EMBL/GenBank/DDBJ whole genome shotgun (WGS) entry which is preliminary data.</text>
</comment>
<feature type="region of interest" description="Disordered" evidence="1">
    <location>
        <begin position="863"/>
        <end position="907"/>
    </location>
</feature>
<feature type="compositionally biased region" description="Basic and acidic residues" evidence="1">
    <location>
        <begin position="866"/>
        <end position="880"/>
    </location>
</feature>
<feature type="domain" description="U3 small nucleolar RNA-associated protein 20 N-terminal" evidence="2">
    <location>
        <begin position="909"/>
        <end position="965"/>
    </location>
</feature>
<evidence type="ECO:0000313" key="4">
    <source>
        <dbReference type="Proteomes" id="UP001152622"/>
    </source>
</evidence>
<dbReference type="PANTHER" id="PTHR17695">
    <property type="entry name" value="SMALL SUBUNIT PROCESSOME COMPONENT 20 HOMOLOG"/>
    <property type="match status" value="1"/>
</dbReference>
<gene>
    <name evidence="3" type="ORF">SKAU_G00027130</name>
</gene>